<sequence>MRTEFGSGRLASHEPLAASTETAWINFPFCYTNDMTPAIVKCTGMQGSDGMSTARAHRKNSRDTKAASDGHAFRNALIISLVLAALVLWQLSFVIQGLNTLTSLLVRAEVVRSVLGGDLVAGYHKATALVLPLLERITQP</sequence>
<keyword evidence="1" id="KW-0472">Membrane</keyword>
<organism evidence="2 3">
    <name type="scientific">Sulfobacillus acidophilus</name>
    <dbReference type="NCBI Taxonomy" id="53633"/>
    <lineage>
        <taxon>Bacteria</taxon>
        <taxon>Bacillati</taxon>
        <taxon>Bacillota</taxon>
        <taxon>Clostridia</taxon>
        <taxon>Eubacteriales</taxon>
        <taxon>Clostridiales Family XVII. Incertae Sedis</taxon>
        <taxon>Sulfobacillus</taxon>
    </lineage>
</organism>
<name>A0A2T2WIC0_9FIRM</name>
<gene>
    <name evidence="2" type="ORF">C7B45_08825</name>
</gene>
<dbReference type="EMBL" id="PXYV01000024">
    <property type="protein sequence ID" value="PSR21983.1"/>
    <property type="molecule type" value="Genomic_DNA"/>
</dbReference>
<evidence type="ECO:0000256" key="1">
    <source>
        <dbReference type="SAM" id="Phobius"/>
    </source>
</evidence>
<reference evidence="2 3" key="1">
    <citation type="journal article" date="2014" name="BMC Genomics">
        <title>Comparison of environmental and isolate Sulfobacillus genomes reveals diverse carbon, sulfur, nitrogen, and hydrogen metabolisms.</title>
        <authorList>
            <person name="Justice N.B."/>
            <person name="Norman A."/>
            <person name="Brown C.T."/>
            <person name="Singh A."/>
            <person name="Thomas B.C."/>
            <person name="Banfield J.F."/>
        </authorList>
    </citation>
    <scope>NUCLEOTIDE SEQUENCE [LARGE SCALE GENOMIC DNA]</scope>
    <source>
        <strain evidence="2">AMDSBA3</strain>
    </source>
</reference>
<dbReference type="AlphaFoldDB" id="A0A2T2WIC0"/>
<evidence type="ECO:0000313" key="2">
    <source>
        <dbReference type="EMBL" id="PSR21983.1"/>
    </source>
</evidence>
<feature type="transmembrane region" description="Helical" evidence="1">
    <location>
        <begin position="72"/>
        <end position="95"/>
    </location>
</feature>
<keyword evidence="1" id="KW-1133">Transmembrane helix</keyword>
<accession>A0A2T2WIC0</accession>
<proteinExistence type="predicted"/>
<protein>
    <submittedName>
        <fullName evidence="2">Uncharacterized protein</fullName>
    </submittedName>
</protein>
<keyword evidence="1" id="KW-0812">Transmembrane</keyword>
<dbReference type="Proteomes" id="UP000241848">
    <property type="component" value="Unassembled WGS sequence"/>
</dbReference>
<evidence type="ECO:0000313" key="3">
    <source>
        <dbReference type="Proteomes" id="UP000241848"/>
    </source>
</evidence>
<comment type="caution">
    <text evidence="2">The sequence shown here is derived from an EMBL/GenBank/DDBJ whole genome shotgun (WGS) entry which is preliminary data.</text>
</comment>